<proteinExistence type="predicted"/>
<evidence type="ECO:0000256" key="1">
    <source>
        <dbReference type="SAM" id="Phobius"/>
    </source>
</evidence>
<organism evidence="2 3">
    <name type="scientific">Salmonella phage vB_SenS_PHB07</name>
    <dbReference type="NCBI Taxonomy" id="2136179"/>
    <lineage>
        <taxon>Viruses</taxon>
        <taxon>Duplodnaviria</taxon>
        <taxon>Heunggongvirae</taxon>
        <taxon>Uroviricota</taxon>
        <taxon>Caudoviricetes</taxon>
        <taxon>Drexlerviridae</taxon>
        <taxon>Tempevirinae</taxon>
        <taxon>Tlsvirus</taxon>
        <taxon>Tlsvirus PHB07</taxon>
    </lineage>
</organism>
<dbReference type="Proteomes" id="UP000244837">
    <property type="component" value="Segment"/>
</dbReference>
<feature type="transmembrane region" description="Helical" evidence="1">
    <location>
        <begin position="25"/>
        <end position="45"/>
    </location>
</feature>
<dbReference type="RefSeq" id="YP_009799765.1">
    <property type="nucleotide sequence ID" value="NC_047947.1"/>
</dbReference>
<dbReference type="GeneID" id="54990256"/>
<keyword evidence="1" id="KW-0812">Transmembrane</keyword>
<keyword evidence="1" id="KW-0472">Membrane</keyword>
<evidence type="ECO:0000313" key="3">
    <source>
        <dbReference type="Proteomes" id="UP000244837"/>
    </source>
</evidence>
<reference evidence="2 3" key="1">
    <citation type="submission" date="2018-03" db="EMBL/GenBank/DDBJ databases">
        <title>Three Siphoviridae Salmonella enterica serovar enteritidis bacteriophage show promising potential for phage therapy.</title>
        <authorList>
            <person name="Chen Y."/>
            <person name="Sun E."/>
            <person name="Yang L."/>
            <person name="Wu B."/>
        </authorList>
    </citation>
    <scope>NUCLEOTIDE SEQUENCE [LARGE SCALE GENOMIC DNA]</scope>
</reference>
<keyword evidence="1" id="KW-1133">Transmembrane helix</keyword>
<evidence type="ECO:0000313" key="2">
    <source>
        <dbReference type="EMBL" id="AVQ09761.1"/>
    </source>
</evidence>
<name>A0A2R3U9A4_9CAUD</name>
<sequence>MREFINFATYSSGGATFSGAASGQLLLAVLTFIFFVIFGAVGLWLRWRDSKAIREALECGDLKTALKINQK</sequence>
<keyword evidence="3" id="KW-1185">Reference proteome</keyword>
<protein>
    <submittedName>
        <fullName evidence="2">Holin</fullName>
    </submittedName>
</protein>
<dbReference type="KEGG" id="vg:54990256"/>
<accession>A0A2R3U9A4</accession>
<dbReference type="EMBL" id="MH102284">
    <property type="protein sequence ID" value="AVQ09761.1"/>
    <property type="molecule type" value="Genomic_DNA"/>
</dbReference>